<protein>
    <submittedName>
        <fullName evidence="1">Uncharacterized protein</fullName>
    </submittedName>
</protein>
<dbReference type="Proteomes" id="UP000325440">
    <property type="component" value="Unassembled WGS sequence"/>
</dbReference>
<gene>
    <name evidence="1" type="ORF">CINCED_3A016604</name>
</gene>
<accession>A0A5E4M7S6</accession>
<reference evidence="1 2" key="1">
    <citation type="submission" date="2019-08" db="EMBL/GenBank/DDBJ databases">
        <authorList>
            <person name="Alioto T."/>
            <person name="Alioto T."/>
            <person name="Gomez Garrido J."/>
        </authorList>
    </citation>
    <scope>NUCLEOTIDE SEQUENCE [LARGE SCALE GENOMIC DNA]</scope>
</reference>
<name>A0A5E4M7S6_9HEMI</name>
<organism evidence="1 2">
    <name type="scientific">Cinara cedri</name>
    <dbReference type="NCBI Taxonomy" id="506608"/>
    <lineage>
        <taxon>Eukaryota</taxon>
        <taxon>Metazoa</taxon>
        <taxon>Ecdysozoa</taxon>
        <taxon>Arthropoda</taxon>
        <taxon>Hexapoda</taxon>
        <taxon>Insecta</taxon>
        <taxon>Pterygota</taxon>
        <taxon>Neoptera</taxon>
        <taxon>Paraneoptera</taxon>
        <taxon>Hemiptera</taxon>
        <taxon>Sternorrhyncha</taxon>
        <taxon>Aphidomorpha</taxon>
        <taxon>Aphidoidea</taxon>
        <taxon>Aphididae</taxon>
        <taxon>Lachninae</taxon>
        <taxon>Cinara</taxon>
    </lineage>
</organism>
<dbReference type="AlphaFoldDB" id="A0A5E4M7S6"/>
<keyword evidence="2" id="KW-1185">Reference proteome</keyword>
<evidence type="ECO:0000313" key="1">
    <source>
        <dbReference type="EMBL" id="VVC25837.1"/>
    </source>
</evidence>
<proteinExistence type="predicted"/>
<sequence>MEFDSFSEFYEQLNAYYVDKPGKKPPTKIDVQLMIEDILAAKVKIVNNPKEVANNREEQIEDRLCGEVIGPEVLTT</sequence>
<dbReference type="EMBL" id="CABPRJ010000021">
    <property type="protein sequence ID" value="VVC25837.1"/>
    <property type="molecule type" value="Genomic_DNA"/>
</dbReference>
<evidence type="ECO:0000313" key="2">
    <source>
        <dbReference type="Proteomes" id="UP000325440"/>
    </source>
</evidence>